<organism evidence="4">
    <name type="scientific">marine sediment metagenome</name>
    <dbReference type="NCBI Taxonomy" id="412755"/>
    <lineage>
        <taxon>unclassified sequences</taxon>
        <taxon>metagenomes</taxon>
        <taxon>ecological metagenomes</taxon>
    </lineage>
</organism>
<comment type="caution">
    <text evidence="4">The sequence shown here is derived from an EMBL/GenBank/DDBJ whole genome shotgun (WGS) entry which is preliminary data.</text>
</comment>
<dbReference type="PANTHER" id="PTHR11496">
    <property type="entry name" value="ALCOHOL DEHYDROGENASE"/>
    <property type="match status" value="1"/>
</dbReference>
<feature type="domain" description="Alcohol dehydrogenase iron-type/glycerol dehydrogenase GldA" evidence="2">
    <location>
        <begin position="1"/>
        <end position="83"/>
    </location>
</feature>
<accession>X1EZE1</accession>
<protein>
    <submittedName>
        <fullName evidence="4">Uncharacterized protein</fullName>
    </submittedName>
</protein>
<dbReference type="EMBL" id="BARU01013604">
    <property type="protein sequence ID" value="GAH38766.1"/>
    <property type="molecule type" value="Genomic_DNA"/>
</dbReference>
<dbReference type="GO" id="GO:0004022">
    <property type="term" value="F:alcohol dehydrogenase (NAD+) activity"/>
    <property type="evidence" value="ECO:0007669"/>
    <property type="project" value="TreeGrafter"/>
</dbReference>
<dbReference type="AlphaFoldDB" id="X1EZE1"/>
<evidence type="ECO:0000256" key="1">
    <source>
        <dbReference type="ARBA" id="ARBA00023002"/>
    </source>
</evidence>
<reference evidence="4" key="1">
    <citation type="journal article" date="2014" name="Front. Microbiol.">
        <title>High frequency of phylogenetically diverse reductive dehalogenase-homologous genes in deep subseafloor sedimentary metagenomes.</title>
        <authorList>
            <person name="Kawai M."/>
            <person name="Futagami T."/>
            <person name="Toyoda A."/>
            <person name="Takaki Y."/>
            <person name="Nishi S."/>
            <person name="Hori S."/>
            <person name="Arai W."/>
            <person name="Tsubouchi T."/>
            <person name="Morono Y."/>
            <person name="Uchiyama I."/>
            <person name="Ito T."/>
            <person name="Fujiyama A."/>
            <person name="Inagaki F."/>
            <person name="Takami H."/>
        </authorList>
    </citation>
    <scope>NUCLEOTIDE SEQUENCE</scope>
    <source>
        <strain evidence="4">Expedition CK06-06</strain>
    </source>
</reference>
<dbReference type="Pfam" id="PF25137">
    <property type="entry name" value="ADH_Fe_C"/>
    <property type="match status" value="1"/>
</dbReference>
<dbReference type="PANTHER" id="PTHR11496:SF83">
    <property type="entry name" value="HYDROXYACID-OXOACID TRANSHYDROGENASE, MITOCHONDRIAL"/>
    <property type="match status" value="1"/>
</dbReference>
<dbReference type="InterPro" id="IPR056798">
    <property type="entry name" value="ADH_Fe_C"/>
</dbReference>
<dbReference type="GO" id="GO:0046872">
    <property type="term" value="F:metal ion binding"/>
    <property type="evidence" value="ECO:0007669"/>
    <property type="project" value="InterPro"/>
</dbReference>
<gene>
    <name evidence="4" type="ORF">S03H2_24476</name>
</gene>
<dbReference type="Gene3D" id="3.40.50.1970">
    <property type="match status" value="1"/>
</dbReference>
<proteinExistence type="predicted"/>
<dbReference type="Gene3D" id="1.20.1090.10">
    <property type="entry name" value="Dehydroquinate synthase-like - alpha domain"/>
    <property type="match status" value="1"/>
</dbReference>
<evidence type="ECO:0000259" key="2">
    <source>
        <dbReference type="Pfam" id="PF00465"/>
    </source>
</evidence>
<evidence type="ECO:0000259" key="3">
    <source>
        <dbReference type="Pfam" id="PF25137"/>
    </source>
</evidence>
<dbReference type="GO" id="GO:0005739">
    <property type="term" value="C:mitochondrion"/>
    <property type="evidence" value="ECO:0007669"/>
    <property type="project" value="TreeGrafter"/>
</dbReference>
<feature type="non-terminal residue" evidence="4">
    <location>
        <position position="192"/>
    </location>
</feature>
<feature type="domain" description="Fe-containing alcohol dehydrogenase-like C-terminal" evidence="3">
    <location>
        <begin position="96"/>
        <end position="191"/>
    </location>
</feature>
<evidence type="ECO:0000313" key="4">
    <source>
        <dbReference type="EMBL" id="GAH38766.1"/>
    </source>
</evidence>
<dbReference type="Pfam" id="PF00465">
    <property type="entry name" value="Fe-ADH"/>
    <property type="match status" value="1"/>
</dbReference>
<keyword evidence="1" id="KW-0560">Oxidoreductase</keyword>
<sequence length="192" mass="21239">MDTAKAAWALYEYPEFVVDDLHPFNMELYNLGKKAKMVAIPTTSGTGAETTWAVVISRYEEEVWKKLEQAHKGLVPTYAIVDPIFPVGMPPELTRDTAFDTLAHSVEGLVSVWRNEFSDALCIKAIELVFKYLPIAYKDGNNMEARDFLHQAATIAGLGFGNGQAHMGHSMGHSWGAVFHTPHGRAVGLFLT</sequence>
<dbReference type="InterPro" id="IPR039697">
    <property type="entry name" value="Alcohol_dehydrogenase_Fe"/>
</dbReference>
<dbReference type="SUPFAM" id="SSF56796">
    <property type="entry name" value="Dehydroquinate synthase-like"/>
    <property type="match status" value="1"/>
</dbReference>
<dbReference type="InterPro" id="IPR001670">
    <property type="entry name" value="ADH_Fe/GldA"/>
</dbReference>
<name>X1EZE1_9ZZZZ</name>